<dbReference type="Gene3D" id="1.25.10.10">
    <property type="entry name" value="Leucine-rich Repeat Variant"/>
    <property type="match status" value="4"/>
</dbReference>
<dbReference type="InterPro" id="IPR000225">
    <property type="entry name" value="Armadillo"/>
</dbReference>
<evidence type="ECO:0000256" key="1">
    <source>
        <dbReference type="ARBA" id="ARBA00022737"/>
    </source>
</evidence>
<dbReference type="SMART" id="SM00185">
    <property type="entry name" value="ARM"/>
    <property type="match status" value="7"/>
</dbReference>
<dbReference type="EMBL" id="HBEM01035540">
    <property type="protein sequence ID" value="CAD8465342.1"/>
    <property type="molecule type" value="Transcribed_RNA"/>
</dbReference>
<keyword evidence="3" id="KW-0175">Coiled coil</keyword>
<gene>
    <name evidence="4" type="ORF">LAMO00422_LOCUS24310</name>
</gene>
<proteinExistence type="predicted"/>
<feature type="coiled-coil region" evidence="3">
    <location>
        <begin position="968"/>
        <end position="1003"/>
    </location>
</feature>
<name>A0A7S0DVJ1_9EUKA</name>
<feature type="repeat" description="ARM" evidence="2">
    <location>
        <begin position="414"/>
        <end position="458"/>
    </location>
</feature>
<evidence type="ECO:0000256" key="3">
    <source>
        <dbReference type="SAM" id="Coils"/>
    </source>
</evidence>
<keyword evidence="1" id="KW-0677">Repeat</keyword>
<dbReference type="PROSITE" id="PS50176">
    <property type="entry name" value="ARM_REPEAT"/>
    <property type="match status" value="2"/>
</dbReference>
<dbReference type="PANTHER" id="PTHR22895:SF0">
    <property type="entry name" value="ARMADILLO REPEAT-CONTAINING PROTEIN 6"/>
    <property type="match status" value="1"/>
</dbReference>
<dbReference type="InterPro" id="IPR011989">
    <property type="entry name" value="ARM-like"/>
</dbReference>
<evidence type="ECO:0000256" key="2">
    <source>
        <dbReference type="PROSITE-ProRule" id="PRU00259"/>
    </source>
</evidence>
<dbReference type="SUPFAM" id="SSF50729">
    <property type="entry name" value="PH domain-like"/>
    <property type="match status" value="1"/>
</dbReference>
<sequence length="1871" mass="208050">MDSELKRKLERRRLKNRRTPSNIFSLKKETKDYEEAKTEQGKIDFLAKLQKRTKNRKKAKYISKNRNVIKQLLRDINSRPKFGKMISYSITCLTNLCVNEVSCEELADSGVFETIEKVAKLNPHNEHLRRLINTFMVSCGINDHVIRLINEKNVAPSLVQSLKIHLETRTLVSTCDTIEHLLNKKMADNLVKSNIQVALAKVMQRNNTEQADAKSSAKKGDVAASVARVTNKLLRSNPKHANLLLNSGVMAGLLSAMRIHPENEILLLKASEVIAILSKMDPDWAVQLKEMGAVRVLVKCLEKNPYNAELLRIGASALKRLGTTQELQKALKMLKELDPNAMATVGALALVGANVDYLIKNGGVPLITSVIKQIVDIAPANASKKEIRFMINGIHALERMANDEANVFEIIKNQGVQILMNAISRHSDKPDVVGAALAALKVLATRKENCDYLLKMGALKTAFAMVHRHKTDKIVAIKSLELYRSLCKTEELAARVLKMGALDSTLMLLSAQSKDQEIVLNALEFINVALAQAPGLCLSQMASNETFSYLLKALSDNKEDTAIVSAVLTLIHTSGSLDEPCLKILKASNALDCVLAILKIHKKDKSICSLAAKVAGLLATEEDIKIYLKECSDLNERVAMMDLTALVELVPLAGLIAGLAAAEENCVFLIKNNAISTLAKSIEAMKALPISPETNEALNSIAFALSELVVDENVAQQIVKFGIHKMLAEMALARKDVRFAEIASEIFKKVAEYTGNDEADVVQADGSLESITQLTMIYDENDIIVGNIQSAVQVFTAKGTTETKEEDMNAVVELTLSALENSEDVDKTNENLEFLVKFANDGKENLQILLANNSHETMMSLLAEYGTTDVKIIKNCIALLSKLAEEDDDLLIAYAQGDMVETALHSMRKLFNVPEVVKEEVVFLSKIADKDISYFVQGGSSVAKLLAWAAKAYANKEPQLVESAIFILKKLQIKAEEKARALREKEAKEKMNLEIEEEKKRQKEGKQLSSMEMDMFLHSIDINNPDMEVLGEMIAMIANRDNLSLFVESGGLDMMTEILLDPNVTDEAFNNAVLCFDASLVDMDMKSINLKADRKALDALLQIFAPDRVQKYDFGVDRLENSMGMLLEVSGTKDVLIDLLNGHDLGDALLKIVGVGSEPSMLVPTMKMLARISNLKEEAKRLANEANIKALIKAMVENMDKPDFLKFAAHLLGNLALNQHLQNKIGELGGVQAVVEAIKRYSEIEDLIDKTCYCLRMLSNKNTVNGGLMVRYDTPQLVIEAINSHMEATTRFFLNTIGTLLNLTKISSKYAEVIVHFEGDIAVISTMYTNMDQDLILKFCLQTLLKLIQPKTAALLLDHSVIHAINPCLDREDAKEEVIITGIRVFQRLARYAAKEKDLMGVIIAENAHKSIVSAISKYGDNASIMVPALDCLTVFARDPFTSNTIVRMGIIDTITDGLSALSYDEHFCVSAISLVEKLSQNTANLSIIANSQVIREMSECLDTYPTTLSFLSKYMITSARVCAQPQFAVKVAYWVIPRVVKATIENIEDVTALKHCFTCMVSLTQSPKTAEALAKKACEVSKMVIKSHYKDIPFLLTVLKFLSSLFLQMRAAEEGLTNTAILTTLLKRLARSPDELVTHRFLDVLYNAAISTNRTKNYMKDQNAITSLKECKQRWNAFPAICSNVDKVIQAILTPKIDIGDIGKMLVRPTDMYVPSARDTFGDNKNQKEEKYLIPHKYRNFLTSGQVLKWHEGKRSVHDRHVNVRHDLKRLMWSHPSDVNTKQSMGVWKIRRVKAGLCTEILRSKKKGAWKTKAPLENRALAVFGEDYCLNLEAPSEGLRDKWCRALDALLKHHKAHHHYATDQLMGPPS</sequence>
<evidence type="ECO:0008006" key="5">
    <source>
        <dbReference type="Google" id="ProtNLM"/>
    </source>
</evidence>
<accession>A0A7S0DVJ1</accession>
<protein>
    <recommendedName>
        <fullName evidence="5">PH domain-containing protein</fullName>
    </recommendedName>
</protein>
<dbReference type="PANTHER" id="PTHR22895">
    <property type="entry name" value="ARMADILLO REPEAT-CONTAINING PROTEIN 6"/>
    <property type="match status" value="1"/>
</dbReference>
<dbReference type="InterPro" id="IPR016024">
    <property type="entry name" value="ARM-type_fold"/>
</dbReference>
<evidence type="ECO:0000313" key="4">
    <source>
        <dbReference type="EMBL" id="CAD8465342.1"/>
    </source>
</evidence>
<reference evidence="4" key="1">
    <citation type="submission" date="2021-01" db="EMBL/GenBank/DDBJ databases">
        <authorList>
            <person name="Corre E."/>
            <person name="Pelletier E."/>
            <person name="Niang G."/>
            <person name="Scheremetjew M."/>
            <person name="Finn R."/>
            <person name="Kale V."/>
            <person name="Holt S."/>
            <person name="Cochrane G."/>
            <person name="Meng A."/>
            <person name="Brown T."/>
            <person name="Cohen L."/>
        </authorList>
    </citation>
    <scope>NUCLEOTIDE SEQUENCE</scope>
    <source>
        <strain evidence="4">CCMP2058</strain>
    </source>
</reference>
<dbReference type="InterPro" id="IPR011993">
    <property type="entry name" value="PH-like_dom_sf"/>
</dbReference>
<feature type="repeat" description="ARM" evidence="2">
    <location>
        <begin position="1186"/>
        <end position="1230"/>
    </location>
</feature>
<dbReference type="Gene3D" id="2.30.29.30">
    <property type="entry name" value="Pleckstrin-homology domain (PH domain)/Phosphotyrosine-binding domain (PTB)"/>
    <property type="match status" value="1"/>
</dbReference>
<dbReference type="SUPFAM" id="SSF48371">
    <property type="entry name" value="ARM repeat"/>
    <property type="match status" value="5"/>
</dbReference>
<organism evidence="4">
    <name type="scientific">Amorphochlora amoebiformis</name>
    <dbReference type="NCBI Taxonomy" id="1561963"/>
    <lineage>
        <taxon>Eukaryota</taxon>
        <taxon>Sar</taxon>
        <taxon>Rhizaria</taxon>
        <taxon>Cercozoa</taxon>
        <taxon>Chlorarachniophyceae</taxon>
        <taxon>Amorphochlora</taxon>
    </lineage>
</organism>